<gene>
    <name evidence="1" type="primary">Cnig_chr_I.g712</name>
    <name evidence="1" type="ORF">B9Z55_000712</name>
</gene>
<name>A0A2G5VUI3_9PELO</name>
<reference evidence="2" key="1">
    <citation type="submission" date="2017-10" db="EMBL/GenBank/DDBJ databases">
        <title>Rapid genome shrinkage in a self-fertile nematode reveals novel sperm competition proteins.</title>
        <authorList>
            <person name="Yin D."/>
            <person name="Schwarz E.M."/>
            <person name="Thomas C.G."/>
            <person name="Felde R.L."/>
            <person name="Korf I.F."/>
            <person name="Cutter A.D."/>
            <person name="Schartner C.M."/>
            <person name="Ralston E.J."/>
            <person name="Meyer B.J."/>
            <person name="Haag E.S."/>
        </authorList>
    </citation>
    <scope>NUCLEOTIDE SEQUENCE [LARGE SCALE GENOMIC DNA]</scope>
    <source>
        <strain evidence="2">JU1422</strain>
    </source>
</reference>
<dbReference type="EMBL" id="PDUG01000001">
    <property type="protein sequence ID" value="PIC55438.1"/>
    <property type="molecule type" value="Genomic_DNA"/>
</dbReference>
<dbReference type="STRING" id="1611254.A0A2G5VUI3"/>
<protein>
    <submittedName>
        <fullName evidence="1">Uncharacterized protein</fullName>
    </submittedName>
</protein>
<evidence type="ECO:0000313" key="1">
    <source>
        <dbReference type="EMBL" id="PIC55438.1"/>
    </source>
</evidence>
<organism evidence="1 2">
    <name type="scientific">Caenorhabditis nigoni</name>
    <dbReference type="NCBI Taxonomy" id="1611254"/>
    <lineage>
        <taxon>Eukaryota</taxon>
        <taxon>Metazoa</taxon>
        <taxon>Ecdysozoa</taxon>
        <taxon>Nematoda</taxon>
        <taxon>Chromadorea</taxon>
        <taxon>Rhabditida</taxon>
        <taxon>Rhabditina</taxon>
        <taxon>Rhabditomorpha</taxon>
        <taxon>Rhabditoidea</taxon>
        <taxon>Rhabditidae</taxon>
        <taxon>Peloderinae</taxon>
        <taxon>Caenorhabditis</taxon>
    </lineage>
</organism>
<keyword evidence="2" id="KW-1185">Reference proteome</keyword>
<comment type="caution">
    <text evidence="1">The sequence shown here is derived from an EMBL/GenBank/DDBJ whole genome shotgun (WGS) entry which is preliminary data.</text>
</comment>
<evidence type="ECO:0000313" key="2">
    <source>
        <dbReference type="Proteomes" id="UP000230233"/>
    </source>
</evidence>
<dbReference type="Proteomes" id="UP000230233">
    <property type="component" value="Chromosome I"/>
</dbReference>
<proteinExistence type="predicted"/>
<accession>A0A2G5VUI3</accession>
<sequence length="82" mass="9009">MDDTNPLLLTALLQNPHVLNQMMMSDPNTLAMLAATAQQQPSTSKMTSIKEELICEQEAESQVLQIAEAAVEEIDMANTHLL</sequence>
<dbReference type="AlphaFoldDB" id="A0A2G5VUI3"/>